<accession>A0AA35KR36</accession>
<keyword evidence="4" id="KW-1185">Reference proteome</keyword>
<keyword evidence="2" id="KW-0472">Membrane</keyword>
<proteinExistence type="predicted"/>
<sequence>MVEKTTSKSTKVSGKSTSSSELQMAAQPMVLLFFQFYLGCIFLHWMPCLYMCLPFLQDWCCFMEEFKPSCSRAVHSTHGENFAPHSWD</sequence>
<keyword evidence="2" id="KW-1133">Transmembrane helix</keyword>
<dbReference type="Proteomes" id="UP001178461">
    <property type="component" value="Chromosome 8"/>
</dbReference>
<keyword evidence="2" id="KW-0812">Transmembrane</keyword>
<organism evidence="3 4">
    <name type="scientific">Podarcis lilfordi</name>
    <name type="common">Lilford's wall lizard</name>
    <dbReference type="NCBI Taxonomy" id="74358"/>
    <lineage>
        <taxon>Eukaryota</taxon>
        <taxon>Metazoa</taxon>
        <taxon>Chordata</taxon>
        <taxon>Craniata</taxon>
        <taxon>Vertebrata</taxon>
        <taxon>Euteleostomi</taxon>
        <taxon>Lepidosauria</taxon>
        <taxon>Squamata</taxon>
        <taxon>Bifurcata</taxon>
        <taxon>Unidentata</taxon>
        <taxon>Episquamata</taxon>
        <taxon>Laterata</taxon>
        <taxon>Lacertibaenia</taxon>
        <taxon>Lacertidae</taxon>
        <taxon>Podarcis</taxon>
    </lineage>
</organism>
<evidence type="ECO:0000256" key="2">
    <source>
        <dbReference type="SAM" id="Phobius"/>
    </source>
</evidence>
<protein>
    <submittedName>
        <fullName evidence="3">Uncharacterized protein</fullName>
    </submittedName>
</protein>
<gene>
    <name evidence="3" type="ORF">PODLI_1B007935</name>
</gene>
<dbReference type="AlphaFoldDB" id="A0AA35KR36"/>
<feature type="transmembrane region" description="Helical" evidence="2">
    <location>
        <begin position="29"/>
        <end position="53"/>
    </location>
</feature>
<feature type="region of interest" description="Disordered" evidence="1">
    <location>
        <begin position="1"/>
        <end position="21"/>
    </location>
</feature>
<feature type="compositionally biased region" description="Low complexity" evidence="1">
    <location>
        <begin position="7"/>
        <end position="20"/>
    </location>
</feature>
<dbReference type="EMBL" id="OX395133">
    <property type="protein sequence ID" value="CAI5781638.1"/>
    <property type="molecule type" value="Genomic_DNA"/>
</dbReference>
<reference evidence="3" key="1">
    <citation type="submission" date="2022-12" db="EMBL/GenBank/DDBJ databases">
        <authorList>
            <person name="Alioto T."/>
            <person name="Alioto T."/>
            <person name="Gomez Garrido J."/>
        </authorList>
    </citation>
    <scope>NUCLEOTIDE SEQUENCE</scope>
</reference>
<evidence type="ECO:0000313" key="4">
    <source>
        <dbReference type="Proteomes" id="UP001178461"/>
    </source>
</evidence>
<evidence type="ECO:0000256" key="1">
    <source>
        <dbReference type="SAM" id="MobiDB-lite"/>
    </source>
</evidence>
<evidence type="ECO:0000313" key="3">
    <source>
        <dbReference type="EMBL" id="CAI5781638.1"/>
    </source>
</evidence>
<name>A0AA35KR36_9SAUR</name>